<dbReference type="Proteomes" id="UP001152087">
    <property type="component" value="Unassembled WGS sequence"/>
</dbReference>
<evidence type="ECO:0000313" key="1">
    <source>
        <dbReference type="EMBL" id="KAJ4177006.1"/>
    </source>
</evidence>
<keyword evidence="2" id="KW-1185">Reference proteome</keyword>
<reference evidence="1" key="1">
    <citation type="submission" date="2022-09" db="EMBL/GenBank/DDBJ databases">
        <title>Fusarium specimens isolated from Avocado Roots.</title>
        <authorList>
            <person name="Stajich J."/>
            <person name="Roper C."/>
            <person name="Heimlech-Rivalta G."/>
        </authorList>
    </citation>
    <scope>NUCLEOTIDE SEQUENCE</scope>
    <source>
        <strain evidence="1">A02</strain>
    </source>
</reference>
<evidence type="ECO:0000313" key="2">
    <source>
        <dbReference type="Proteomes" id="UP001152087"/>
    </source>
</evidence>
<protein>
    <submittedName>
        <fullName evidence="1">Uncharacterized protein</fullName>
    </submittedName>
</protein>
<organism evidence="1 2">
    <name type="scientific">Fusarium falciforme</name>
    <dbReference type="NCBI Taxonomy" id="195108"/>
    <lineage>
        <taxon>Eukaryota</taxon>
        <taxon>Fungi</taxon>
        <taxon>Dikarya</taxon>
        <taxon>Ascomycota</taxon>
        <taxon>Pezizomycotina</taxon>
        <taxon>Sordariomycetes</taxon>
        <taxon>Hypocreomycetidae</taxon>
        <taxon>Hypocreales</taxon>
        <taxon>Nectriaceae</taxon>
        <taxon>Fusarium</taxon>
        <taxon>Fusarium solani species complex</taxon>
    </lineage>
</organism>
<proteinExistence type="predicted"/>
<name>A0A9W8QUT1_9HYPO</name>
<dbReference type="EMBL" id="JAOQAV010000136">
    <property type="protein sequence ID" value="KAJ4177006.1"/>
    <property type="molecule type" value="Genomic_DNA"/>
</dbReference>
<accession>A0A9W8QUT1</accession>
<comment type="caution">
    <text evidence="1">The sequence shown here is derived from an EMBL/GenBank/DDBJ whole genome shotgun (WGS) entry which is preliminary data.</text>
</comment>
<dbReference type="AlphaFoldDB" id="A0A9W8QUT1"/>
<feature type="non-terminal residue" evidence="1">
    <location>
        <position position="1"/>
    </location>
</feature>
<gene>
    <name evidence="1" type="ORF">NW755_014093</name>
</gene>
<sequence length="60" mass="6699">MKAQQRRAWFCATAAAMVMALAGYDASTFNSIQGFKTFINHFKEKEDDELKPNILGGINT</sequence>